<dbReference type="SUPFAM" id="SSF53448">
    <property type="entry name" value="Nucleotide-diphospho-sugar transferases"/>
    <property type="match status" value="1"/>
</dbReference>
<protein>
    <submittedName>
        <fullName evidence="5">Glycosyl transferase family 2</fullName>
    </submittedName>
</protein>
<keyword evidence="3 4" id="KW-0472">Membrane</keyword>
<evidence type="ECO:0000313" key="6">
    <source>
        <dbReference type="Proteomes" id="UP001203880"/>
    </source>
</evidence>
<comment type="caution">
    <text evidence="5">The sequence shown here is derived from an EMBL/GenBank/DDBJ whole genome shotgun (WGS) entry which is preliminary data.</text>
</comment>
<dbReference type="Gene3D" id="3.90.550.10">
    <property type="entry name" value="Spore Coat Polysaccharide Biosynthesis Protein SpsA, Chain A"/>
    <property type="match status" value="1"/>
</dbReference>
<evidence type="ECO:0000256" key="2">
    <source>
        <dbReference type="ARBA" id="ARBA00022989"/>
    </source>
</evidence>
<dbReference type="RefSeq" id="WP_249712626.1">
    <property type="nucleotide sequence ID" value="NZ_JAMFMB010000033.1"/>
</dbReference>
<proteinExistence type="predicted"/>
<keyword evidence="2 4" id="KW-1133">Transmembrane helix</keyword>
<keyword evidence="5" id="KW-0808">Transferase</keyword>
<name>A0ABT0Q6Y7_9RHOB</name>
<keyword evidence="6" id="KW-1185">Reference proteome</keyword>
<dbReference type="InterPro" id="IPR029044">
    <property type="entry name" value="Nucleotide-diphossugar_trans"/>
</dbReference>
<feature type="transmembrane region" description="Helical" evidence="4">
    <location>
        <begin position="279"/>
        <end position="304"/>
    </location>
</feature>
<sequence length="342" mass="37341">MTLELVEQNLRPEFSAIVAVSDVARLADMLTSYRAALDAPGRSYELICVTDGREGTTMEALHRLASDWPELVVLGQHPWSDDDAALLVGVKRARSDLVLTLPGWPEIDTTDLPTLFEALGDSDMVIAARSGRDKGGLRRTLFHGLLKRLFGLSVDDPFCRVRLARKPVLEDAGGLGVRQHFIPSIAAQRGYQVTEAQLRPAAAEEEAAHGRFVFKPLGHVRAVLDALMLFVVLKFLRRPMRFFGAIGVPILLVGLATTAVLVAYRLFGATALADRPVLIFAVLMVVLGIQIIGLGLVGEIIIFAQSRRMKQYTVRSIQREDADAIAEKTKEAAGSPPQRAGE</sequence>
<gene>
    <name evidence="5" type="ORF">M3P21_19100</name>
</gene>
<dbReference type="EMBL" id="JAMFMB010000033">
    <property type="protein sequence ID" value="MCL6285640.1"/>
    <property type="molecule type" value="Genomic_DNA"/>
</dbReference>
<organism evidence="5 6">
    <name type="scientific">Ruegeria spongiae</name>
    <dbReference type="NCBI Taxonomy" id="2942209"/>
    <lineage>
        <taxon>Bacteria</taxon>
        <taxon>Pseudomonadati</taxon>
        <taxon>Pseudomonadota</taxon>
        <taxon>Alphaproteobacteria</taxon>
        <taxon>Rhodobacterales</taxon>
        <taxon>Roseobacteraceae</taxon>
        <taxon>Ruegeria</taxon>
    </lineage>
</organism>
<feature type="transmembrane region" description="Helical" evidence="4">
    <location>
        <begin position="218"/>
        <end position="236"/>
    </location>
</feature>
<dbReference type="Proteomes" id="UP001203880">
    <property type="component" value="Unassembled WGS sequence"/>
</dbReference>
<evidence type="ECO:0000256" key="1">
    <source>
        <dbReference type="ARBA" id="ARBA00022692"/>
    </source>
</evidence>
<keyword evidence="1 4" id="KW-0812">Transmembrane</keyword>
<dbReference type="PANTHER" id="PTHR48090:SF3">
    <property type="entry name" value="UNDECAPRENYL-PHOSPHATE 4-DEOXY-4-FORMAMIDO-L-ARABINOSE TRANSFERASE"/>
    <property type="match status" value="1"/>
</dbReference>
<dbReference type="InterPro" id="IPR050256">
    <property type="entry name" value="Glycosyltransferase_2"/>
</dbReference>
<feature type="transmembrane region" description="Helical" evidence="4">
    <location>
        <begin position="243"/>
        <end position="267"/>
    </location>
</feature>
<evidence type="ECO:0000256" key="3">
    <source>
        <dbReference type="ARBA" id="ARBA00023136"/>
    </source>
</evidence>
<reference evidence="5" key="1">
    <citation type="submission" date="2022-05" db="EMBL/GenBank/DDBJ databases">
        <authorList>
            <person name="Park J.-S."/>
        </authorList>
    </citation>
    <scope>NUCLEOTIDE SEQUENCE</scope>
    <source>
        <strain evidence="5">2012CJ41-6</strain>
    </source>
</reference>
<dbReference type="PANTHER" id="PTHR48090">
    <property type="entry name" value="UNDECAPRENYL-PHOSPHATE 4-DEOXY-4-FORMAMIDO-L-ARABINOSE TRANSFERASE-RELATED"/>
    <property type="match status" value="1"/>
</dbReference>
<evidence type="ECO:0000256" key="4">
    <source>
        <dbReference type="SAM" id="Phobius"/>
    </source>
</evidence>
<accession>A0ABT0Q6Y7</accession>
<dbReference type="GO" id="GO:0016740">
    <property type="term" value="F:transferase activity"/>
    <property type="evidence" value="ECO:0007669"/>
    <property type="project" value="UniProtKB-KW"/>
</dbReference>
<evidence type="ECO:0000313" key="5">
    <source>
        <dbReference type="EMBL" id="MCL6285640.1"/>
    </source>
</evidence>